<comment type="subcellular location">
    <subcellularLocation>
        <location evidence="1">Cell outer membrane</location>
    </subcellularLocation>
</comment>
<keyword evidence="9" id="KW-1185">Reference proteome</keyword>
<dbReference type="InterPro" id="IPR011990">
    <property type="entry name" value="TPR-like_helical_dom_sf"/>
</dbReference>
<dbReference type="Gene3D" id="1.25.40.390">
    <property type="match status" value="2"/>
</dbReference>
<dbReference type="RefSeq" id="WP_136822548.1">
    <property type="nucleotide sequence ID" value="NZ_BMJX01000007.1"/>
</dbReference>
<keyword evidence="5" id="KW-0998">Cell outer membrane</keyword>
<feature type="domain" description="RagB/SusD" evidence="6">
    <location>
        <begin position="331"/>
        <end position="450"/>
    </location>
</feature>
<dbReference type="Pfam" id="PF07980">
    <property type="entry name" value="SusD_RagB"/>
    <property type="match status" value="1"/>
</dbReference>
<evidence type="ECO:0000313" key="8">
    <source>
        <dbReference type="EMBL" id="TJY62761.1"/>
    </source>
</evidence>
<comment type="similarity">
    <text evidence="2">Belongs to the SusD family.</text>
</comment>
<keyword evidence="4" id="KW-0472">Membrane</keyword>
<proteinExistence type="inferred from homology"/>
<evidence type="ECO:0000256" key="2">
    <source>
        <dbReference type="ARBA" id="ARBA00006275"/>
    </source>
</evidence>
<evidence type="ECO:0000256" key="4">
    <source>
        <dbReference type="ARBA" id="ARBA00023136"/>
    </source>
</evidence>
<dbReference type="PROSITE" id="PS51257">
    <property type="entry name" value="PROKAR_LIPOPROTEIN"/>
    <property type="match status" value="1"/>
</dbReference>
<evidence type="ECO:0000256" key="1">
    <source>
        <dbReference type="ARBA" id="ARBA00004442"/>
    </source>
</evidence>
<feature type="domain" description="SusD-like N-terminal" evidence="7">
    <location>
        <begin position="77"/>
        <end position="226"/>
    </location>
</feature>
<gene>
    <name evidence="8" type="ORF">FAZ19_20040</name>
</gene>
<dbReference type="SUPFAM" id="SSF48452">
    <property type="entry name" value="TPR-like"/>
    <property type="match status" value="1"/>
</dbReference>
<keyword evidence="3" id="KW-0732">Signal</keyword>
<dbReference type="EMBL" id="SUKA01000007">
    <property type="protein sequence ID" value="TJY62761.1"/>
    <property type="molecule type" value="Genomic_DNA"/>
</dbReference>
<dbReference type="Proteomes" id="UP000309872">
    <property type="component" value="Unassembled WGS sequence"/>
</dbReference>
<evidence type="ECO:0000256" key="3">
    <source>
        <dbReference type="ARBA" id="ARBA00022729"/>
    </source>
</evidence>
<organism evidence="8 9">
    <name type="scientific">Sphingobacterium alkalisoli</name>
    <dbReference type="NCBI Taxonomy" id="1874115"/>
    <lineage>
        <taxon>Bacteria</taxon>
        <taxon>Pseudomonadati</taxon>
        <taxon>Bacteroidota</taxon>
        <taxon>Sphingobacteriia</taxon>
        <taxon>Sphingobacteriales</taxon>
        <taxon>Sphingobacteriaceae</taxon>
        <taxon>Sphingobacterium</taxon>
    </lineage>
</organism>
<dbReference type="OrthoDB" id="629561at2"/>
<accession>A0A4U0GUJ5</accession>
<evidence type="ECO:0000259" key="7">
    <source>
        <dbReference type="Pfam" id="PF14322"/>
    </source>
</evidence>
<comment type="caution">
    <text evidence="8">The sequence shown here is derived from an EMBL/GenBank/DDBJ whole genome shotgun (WGS) entry which is preliminary data.</text>
</comment>
<evidence type="ECO:0000256" key="5">
    <source>
        <dbReference type="ARBA" id="ARBA00023237"/>
    </source>
</evidence>
<evidence type="ECO:0000259" key="6">
    <source>
        <dbReference type="Pfam" id="PF07980"/>
    </source>
</evidence>
<evidence type="ECO:0000313" key="9">
    <source>
        <dbReference type="Proteomes" id="UP000309872"/>
    </source>
</evidence>
<dbReference type="InterPro" id="IPR033985">
    <property type="entry name" value="SusD-like_N"/>
</dbReference>
<reference evidence="8 9" key="1">
    <citation type="submission" date="2019-04" db="EMBL/GenBank/DDBJ databases">
        <title>Sphingobacterium olei sp. nov., isolated from oil-contaminated soil.</title>
        <authorList>
            <person name="Liu B."/>
        </authorList>
    </citation>
    <scope>NUCLEOTIDE SEQUENCE [LARGE SCALE GENOMIC DNA]</scope>
    <source>
        <strain evidence="8 9">Y3L14</strain>
    </source>
</reference>
<sequence>MKIKRITIYSVAVIILMSVVSCREYVEIDTYGTRTLKKTNDYQYLVNNKGNFETTSILPILSSDDLDGKPSVSAVNQWNQQYLNAFLWSESFFGDDQQDIGWVNLYKHIYIANEILSGVMDSEDGSTSQKQVIAAEAKVHRAFAYFSLANQYAAIYNPSSASSQEGLPLLLTPDLFQNLNRVSLQRIYDQILDDLLTSLDALPSSSTLNHHPSKIAVYLLLSRVNLTMRNFEEAGKYADMALALNPQLLNLEDYVSEIYPQPLKDPEILLSKLTAGSITGPINPELIGIYDDKDLRLTYFLENNASLGGFKYMKPTKSGSFYAVVGLSTPEIYLNRAEVYARNNDATKVVEMLNAVRQKRFKASDYIALTVSDVQTDLLQSVINERRREFVGTDLRWYDMRRFTLDGSYFKTVVREYNGQTVSLEATSPRLVFPIEQKVLDFNPEIGQNPR</sequence>
<dbReference type="AlphaFoldDB" id="A0A4U0GUJ5"/>
<protein>
    <submittedName>
        <fullName evidence="8">RagB/SusD family nutrient uptake outer membrane protein</fullName>
    </submittedName>
</protein>
<dbReference type="InterPro" id="IPR012944">
    <property type="entry name" value="SusD_RagB_dom"/>
</dbReference>
<name>A0A4U0GUJ5_9SPHI</name>
<dbReference type="GO" id="GO:0009279">
    <property type="term" value="C:cell outer membrane"/>
    <property type="evidence" value="ECO:0007669"/>
    <property type="project" value="UniProtKB-SubCell"/>
</dbReference>
<dbReference type="Pfam" id="PF14322">
    <property type="entry name" value="SusD-like_3"/>
    <property type="match status" value="1"/>
</dbReference>